<accession>A0AAN6T8M8</accession>
<organism evidence="2 3">
    <name type="scientific">Canariomyces notabilis</name>
    <dbReference type="NCBI Taxonomy" id="2074819"/>
    <lineage>
        <taxon>Eukaryota</taxon>
        <taxon>Fungi</taxon>
        <taxon>Dikarya</taxon>
        <taxon>Ascomycota</taxon>
        <taxon>Pezizomycotina</taxon>
        <taxon>Sordariomycetes</taxon>
        <taxon>Sordariomycetidae</taxon>
        <taxon>Sordariales</taxon>
        <taxon>Chaetomiaceae</taxon>
        <taxon>Canariomyces</taxon>
    </lineage>
</organism>
<dbReference type="AlphaFoldDB" id="A0AAN6T8M8"/>
<evidence type="ECO:0000313" key="2">
    <source>
        <dbReference type="EMBL" id="KAK4107922.1"/>
    </source>
</evidence>
<dbReference type="GeneID" id="89942344"/>
<gene>
    <name evidence="2" type="ORF">N656DRAFT_802197</name>
</gene>
<evidence type="ECO:0000313" key="3">
    <source>
        <dbReference type="Proteomes" id="UP001302812"/>
    </source>
</evidence>
<protein>
    <submittedName>
        <fullName evidence="2">Uncharacterized protein</fullName>
    </submittedName>
</protein>
<reference evidence="2" key="2">
    <citation type="submission" date="2023-05" db="EMBL/GenBank/DDBJ databases">
        <authorList>
            <consortium name="Lawrence Berkeley National Laboratory"/>
            <person name="Steindorff A."/>
            <person name="Hensen N."/>
            <person name="Bonometti L."/>
            <person name="Westerberg I."/>
            <person name="Brannstrom I.O."/>
            <person name="Guillou S."/>
            <person name="Cros-Aarteil S."/>
            <person name="Calhoun S."/>
            <person name="Haridas S."/>
            <person name="Kuo A."/>
            <person name="Mondo S."/>
            <person name="Pangilinan J."/>
            <person name="Riley R."/>
            <person name="Labutti K."/>
            <person name="Andreopoulos B."/>
            <person name="Lipzen A."/>
            <person name="Chen C."/>
            <person name="Yanf M."/>
            <person name="Daum C."/>
            <person name="Ng V."/>
            <person name="Clum A."/>
            <person name="Ohm R."/>
            <person name="Martin F."/>
            <person name="Silar P."/>
            <person name="Natvig D."/>
            <person name="Lalanne C."/>
            <person name="Gautier V."/>
            <person name="Ament-Velasquez S.L."/>
            <person name="Kruys A."/>
            <person name="Hutchinson M.I."/>
            <person name="Powell A.J."/>
            <person name="Barry K."/>
            <person name="Miller A.N."/>
            <person name="Grigoriev I.V."/>
            <person name="Debuchy R."/>
            <person name="Gladieux P."/>
            <person name="Thoren M.H."/>
            <person name="Johannesson H."/>
        </authorList>
    </citation>
    <scope>NUCLEOTIDE SEQUENCE</scope>
    <source>
        <strain evidence="2">CBS 508.74</strain>
    </source>
</reference>
<sequence>MKAALPLLLSATLASAQAGFNTSAAANSSDVSNIQFNGNGEFNLADFNLGDLNLNELEAGGLNLGNIDLGDQDAIAEAILAMLNNLCLGNALDLNKILSFGFNNDVDLFFQLAQLEQLEQLGFLNLGGIQSLFSKGLALGGFNLGVFKREIAEARKTMKRTKLRRGQKIKRQCPESGIALGAAEENTFTIATSTTTAAAAAATTEEIAFTIATADPDAPVASSVTVAAAATTSVTSAASVASASSTASSAAVSVAPAAGAAGASAASAASTSAVPAAAASAVAAAPAAAVPAAAATSAAAAGAGDVENLSDLTR</sequence>
<feature type="chain" id="PRO_5042967173" evidence="1">
    <location>
        <begin position="19"/>
        <end position="314"/>
    </location>
</feature>
<comment type="caution">
    <text evidence="2">The sequence shown here is derived from an EMBL/GenBank/DDBJ whole genome shotgun (WGS) entry which is preliminary data.</text>
</comment>
<keyword evidence="3" id="KW-1185">Reference proteome</keyword>
<evidence type="ECO:0000256" key="1">
    <source>
        <dbReference type="SAM" id="SignalP"/>
    </source>
</evidence>
<reference evidence="2" key="1">
    <citation type="journal article" date="2023" name="Mol. Phylogenet. Evol.">
        <title>Genome-scale phylogeny and comparative genomics of the fungal order Sordariales.</title>
        <authorList>
            <person name="Hensen N."/>
            <person name="Bonometti L."/>
            <person name="Westerberg I."/>
            <person name="Brannstrom I.O."/>
            <person name="Guillou S."/>
            <person name="Cros-Aarteil S."/>
            <person name="Calhoun S."/>
            <person name="Haridas S."/>
            <person name="Kuo A."/>
            <person name="Mondo S."/>
            <person name="Pangilinan J."/>
            <person name="Riley R."/>
            <person name="LaButti K."/>
            <person name="Andreopoulos B."/>
            <person name="Lipzen A."/>
            <person name="Chen C."/>
            <person name="Yan M."/>
            <person name="Daum C."/>
            <person name="Ng V."/>
            <person name="Clum A."/>
            <person name="Steindorff A."/>
            <person name="Ohm R.A."/>
            <person name="Martin F."/>
            <person name="Silar P."/>
            <person name="Natvig D.O."/>
            <person name="Lalanne C."/>
            <person name="Gautier V."/>
            <person name="Ament-Velasquez S.L."/>
            <person name="Kruys A."/>
            <person name="Hutchinson M.I."/>
            <person name="Powell A.J."/>
            <person name="Barry K."/>
            <person name="Miller A.N."/>
            <person name="Grigoriev I.V."/>
            <person name="Debuchy R."/>
            <person name="Gladieux P."/>
            <person name="Hiltunen Thoren M."/>
            <person name="Johannesson H."/>
        </authorList>
    </citation>
    <scope>NUCLEOTIDE SEQUENCE</scope>
    <source>
        <strain evidence="2">CBS 508.74</strain>
    </source>
</reference>
<proteinExistence type="predicted"/>
<dbReference type="EMBL" id="MU853367">
    <property type="protein sequence ID" value="KAK4107922.1"/>
    <property type="molecule type" value="Genomic_DNA"/>
</dbReference>
<dbReference type="Proteomes" id="UP001302812">
    <property type="component" value="Unassembled WGS sequence"/>
</dbReference>
<dbReference type="RefSeq" id="XP_064665492.1">
    <property type="nucleotide sequence ID" value="XM_064818219.1"/>
</dbReference>
<keyword evidence="1" id="KW-0732">Signal</keyword>
<feature type="signal peptide" evidence="1">
    <location>
        <begin position="1"/>
        <end position="18"/>
    </location>
</feature>
<name>A0AAN6T8M8_9PEZI</name>